<dbReference type="SUPFAM" id="SSF88659">
    <property type="entry name" value="Sigma3 and sigma4 domains of RNA polymerase sigma factors"/>
    <property type="match status" value="1"/>
</dbReference>
<evidence type="ECO:0000259" key="5">
    <source>
        <dbReference type="Pfam" id="PF04198"/>
    </source>
</evidence>
<dbReference type="EMBL" id="BRLB01000025">
    <property type="protein sequence ID" value="GKX32019.1"/>
    <property type="molecule type" value="Genomic_DNA"/>
</dbReference>
<comment type="caution">
    <text evidence="6">The sequence shown here is derived from an EMBL/GenBank/DDBJ whole genome shotgun (WGS) entry which is preliminary data.</text>
</comment>
<proteinExistence type="inferred from homology"/>
<dbReference type="Pfam" id="PF04198">
    <property type="entry name" value="Sugar-bind"/>
    <property type="match status" value="1"/>
</dbReference>
<dbReference type="GO" id="GO:0030246">
    <property type="term" value="F:carbohydrate binding"/>
    <property type="evidence" value="ECO:0007669"/>
    <property type="project" value="InterPro"/>
</dbReference>
<protein>
    <submittedName>
        <fullName evidence="6">DNA-binding transcriptional regulator</fullName>
    </submittedName>
</protein>
<dbReference type="Gene3D" id="3.40.50.1360">
    <property type="match status" value="1"/>
</dbReference>
<dbReference type="InterPro" id="IPR036388">
    <property type="entry name" value="WH-like_DNA-bd_sf"/>
</dbReference>
<dbReference type="Gene3D" id="1.10.10.10">
    <property type="entry name" value="Winged helix-like DNA-binding domain superfamily/Winged helix DNA-binding domain"/>
    <property type="match status" value="1"/>
</dbReference>
<dbReference type="GO" id="GO:0003677">
    <property type="term" value="F:DNA binding"/>
    <property type="evidence" value="ECO:0007669"/>
    <property type="project" value="UniProtKB-KW"/>
</dbReference>
<dbReference type="AlphaFoldDB" id="A0A9W5YHH5"/>
<dbReference type="Proteomes" id="UP001144256">
    <property type="component" value="Unassembled WGS sequence"/>
</dbReference>
<dbReference type="PANTHER" id="PTHR34294:SF1">
    <property type="entry name" value="TRANSCRIPTIONAL REGULATOR LSRR"/>
    <property type="match status" value="1"/>
</dbReference>
<dbReference type="SUPFAM" id="SSF100950">
    <property type="entry name" value="NagB/RpiA/CoA transferase-like"/>
    <property type="match status" value="1"/>
</dbReference>
<keyword evidence="2" id="KW-0805">Transcription regulation</keyword>
<accession>A0A9W5YHH5</accession>
<evidence type="ECO:0000313" key="7">
    <source>
        <dbReference type="Proteomes" id="UP001144256"/>
    </source>
</evidence>
<dbReference type="InterPro" id="IPR037171">
    <property type="entry name" value="NagB/RpiA_transferase-like"/>
</dbReference>
<evidence type="ECO:0000256" key="2">
    <source>
        <dbReference type="ARBA" id="ARBA00023015"/>
    </source>
</evidence>
<keyword evidence="7" id="KW-1185">Reference proteome</keyword>
<keyword evidence="4" id="KW-0804">Transcription</keyword>
<reference evidence="6" key="1">
    <citation type="submission" date="2022-06" db="EMBL/GenBank/DDBJ databases">
        <title>Vallitalea longa sp. nov., an anaerobic bacterium isolated from marine sediment.</title>
        <authorList>
            <person name="Hirano S."/>
            <person name="Terahara T."/>
            <person name="Mori K."/>
            <person name="Hamada M."/>
            <person name="Matsumoto R."/>
            <person name="Kobayashi T."/>
        </authorList>
    </citation>
    <scope>NUCLEOTIDE SEQUENCE</scope>
    <source>
        <strain evidence="6">SH18-1</strain>
    </source>
</reference>
<gene>
    <name evidence="6" type="ORF">SH1V18_44990</name>
</gene>
<dbReference type="InterPro" id="IPR051054">
    <property type="entry name" value="SorC_transcr_regulators"/>
</dbReference>
<comment type="similarity">
    <text evidence="1">Belongs to the SorC transcriptional regulatory family.</text>
</comment>
<feature type="domain" description="Sugar-binding" evidence="5">
    <location>
        <begin position="66"/>
        <end position="310"/>
    </location>
</feature>
<dbReference type="InterPro" id="IPR007324">
    <property type="entry name" value="Sugar-bd_dom_put"/>
</dbReference>
<dbReference type="RefSeq" id="WP_281819401.1">
    <property type="nucleotide sequence ID" value="NZ_BRLB01000025.1"/>
</dbReference>
<evidence type="ECO:0000256" key="1">
    <source>
        <dbReference type="ARBA" id="ARBA00010466"/>
    </source>
</evidence>
<dbReference type="PANTHER" id="PTHR34294">
    <property type="entry name" value="TRANSCRIPTIONAL REGULATOR-RELATED"/>
    <property type="match status" value="1"/>
</dbReference>
<keyword evidence="3 6" id="KW-0238">DNA-binding</keyword>
<name>A0A9W5YHH5_9FIRM</name>
<sequence>MTNDNVFGNSRLDYIRVANYYYKSGLTQEEIAQNMNISRQRVNRMLSKCIKMGIVRITIEGVDETNLGLETQLEQKYGLKAVRISGNISEENVYEEIGKTAANYLAGIISKGDIIGFSRGRSMSALVDYMPVVKVNNVVVTQLMGGWNNQQTKIKVDDIVHRFSEKIHAASTLLYAPVLVNNPKLREAIINEPFFYEAYNVIKSCSIAVVGIGDATSKTILPNMEKEDYEYCIRNNAVGEICAHFFDKDGKAIKTPLDERVINVDLDDFFNIPLRLGVAGSKSKIPAILGALRGGYINSLVTDLDTAQFLNDVE</sequence>
<evidence type="ECO:0000256" key="3">
    <source>
        <dbReference type="ARBA" id="ARBA00023125"/>
    </source>
</evidence>
<evidence type="ECO:0000313" key="6">
    <source>
        <dbReference type="EMBL" id="GKX32019.1"/>
    </source>
</evidence>
<organism evidence="6 7">
    <name type="scientific">Vallitalea longa</name>
    <dbReference type="NCBI Taxonomy" id="2936439"/>
    <lineage>
        <taxon>Bacteria</taxon>
        <taxon>Bacillati</taxon>
        <taxon>Bacillota</taxon>
        <taxon>Clostridia</taxon>
        <taxon>Lachnospirales</taxon>
        <taxon>Vallitaleaceae</taxon>
        <taxon>Vallitalea</taxon>
    </lineage>
</organism>
<dbReference type="InterPro" id="IPR013324">
    <property type="entry name" value="RNA_pol_sigma_r3/r4-like"/>
</dbReference>
<evidence type="ECO:0000256" key="4">
    <source>
        <dbReference type="ARBA" id="ARBA00023163"/>
    </source>
</evidence>
<dbReference type="Pfam" id="PF13412">
    <property type="entry name" value="HTH_24"/>
    <property type="match status" value="1"/>
</dbReference>